<dbReference type="Gene3D" id="1.20.920.10">
    <property type="entry name" value="Bromodomain-like"/>
    <property type="match status" value="1"/>
</dbReference>
<feature type="compositionally biased region" description="Basic and acidic residues" evidence="6">
    <location>
        <begin position="167"/>
        <end position="185"/>
    </location>
</feature>
<dbReference type="InterPro" id="IPR045199">
    <property type="entry name" value="ATAD2-like"/>
</dbReference>
<keyword evidence="4 5" id="KW-0103">Bromodomain</keyword>
<dbReference type="CDD" id="cd05528">
    <property type="entry name" value="Bromo_AAA"/>
    <property type="match status" value="1"/>
</dbReference>
<comment type="similarity">
    <text evidence="1">Belongs to the AAA ATPase family.</text>
</comment>
<dbReference type="Proteomes" id="UP000475862">
    <property type="component" value="Unassembled WGS sequence"/>
</dbReference>
<comment type="caution">
    <text evidence="8">The sequence shown here is derived from an EMBL/GenBank/DDBJ whole genome shotgun (WGS) entry which is preliminary data.</text>
</comment>
<feature type="region of interest" description="Disordered" evidence="6">
    <location>
        <begin position="104"/>
        <end position="224"/>
    </location>
</feature>
<accession>A0A6G0TTP7</accession>
<feature type="compositionally biased region" description="Acidic residues" evidence="6">
    <location>
        <begin position="108"/>
        <end position="121"/>
    </location>
</feature>
<evidence type="ECO:0000259" key="7">
    <source>
        <dbReference type="PROSITE" id="PS50014"/>
    </source>
</evidence>
<feature type="compositionally biased region" description="Polar residues" evidence="6">
    <location>
        <begin position="1"/>
        <end position="12"/>
    </location>
</feature>
<evidence type="ECO:0000313" key="9">
    <source>
        <dbReference type="Proteomes" id="UP000475862"/>
    </source>
</evidence>
<dbReference type="SUPFAM" id="SSF52540">
    <property type="entry name" value="P-loop containing nucleoside triphosphate hydrolases"/>
    <property type="match status" value="2"/>
</dbReference>
<protein>
    <recommendedName>
        <fullName evidence="7">Bromo domain-containing protein</fullName>
    </recommendedName>
</protein>
<dbReference type="InterPro" id="IPR036427">
    <property type="entry name" value="Bromodomain-like_sf"/>
</dbReference>
<sequence>MRNRSRFTSQSDQSDDQIFTPVVHTRSKFSSVHHTRGSSGRHEGDDSNNIEGTRRSTRKRKLRYENYSDTWIVGSQALKGYPNMVNEEVDNDVDRRITRNYRLKQVVDDDEEDDEDDDANADAEVNADNQENEEEEEEEEEKTNHNLSQSNDSKQEGKHVSISTENNDSRPRTRRAVAEASDKSNDQNIDNEDLYTRIKRTRNKNQAKPNIATEQSSDESVSSEELNNLNIEDYLTSINKLNGKKKRRTIRLRQCSIRQSNRPRYYRYSLRKIKPTVQRFQIHSEKNTRAIKTPSKMVNGPRKRRSSSSSDSSSSGISDNDLETAVNQTQVIKKPKGRDDKNKNKTSLEDIKPIVVDSGIGFHNIGGLQEHIDCLREMVVFPMIYRNVFEMFEQHPAKGVIFHGPPGTGKTLLARALANECSKGGQKVSFFVRKSADVLCKWVGESERQLRLLFDKAKEMKPSIIFFDELDGLVPVRSGKQDQVHNSIVTTMLAMMDGLENRGDVIVIGATNRIDSIDPALRRPGRFDKELYFPLPTDKDRLQILRIVTSKWKNAPENETLVKLAEETVGYTGADLNSLCSESVLQALNRTYPQIYKTSKRLLLNLDKIQVKLEDFEKAMSKIVPTTERNIVLNPKKLPNIYRPLYEGVLNDFISYICKIFPELKSQSNQRLRVAKAPRLLVHSLSDSKNVLVVPALLQHFENCYRHTLSCTTLHSNSAYSPEEAIVQIFKELPKHLPAILFIPNIGEFWSSLTYSLQKLFLELLESLDITLPVFIFATSLYGFKDLPDELLYLFSSDKKKYSIPNPSEKAIQSLFNLLLDKALTPPIVVNEQSLEKLPLAPLPSPPKLSESELKNIICQEENTLRELRIFLRDICAKLARNKQFFMFTKPVDVEEVPDYLDIIKEPMDLETLMSKIDKHSYICARDFLDDIDLIVRNALEYNPDKSAEDKHIRHRACSLRDKAYAFIKAEMDSDFEDTCRDIRDKRKKRNATEIEQTCVPDFVHTIKKEHQTVDKDDHNEDTSRKKKRRKTWQSWQKGFLTPKKKKYSKNSKEHDDNTVNENTSNHTVNGIESLNGVDESSNDSNHSLVWVDRSTSPSPTPNESNQLELSSPVITKQELIIDKNAFSAFICTDIMTFWEKIDNHNIDDGIIDLFSLLDNKISQYLQIWDRSNLVTELKAEFEEFKLQYIKDLEEKN</sequence>
<dbReference type="PRINTS" id="PR00503">
    <property type="entry name" value="BROMODOMAIN"/>
</dbReference>
<dbReference type="PANTHER" id="PTHR23069:SF0">
    <property type="entry name" value="TAT-BINDING HOMOLOG 7"/>
    <property type="match status" value="1"/>
</dbReference>
<dbReference type="Pfam" id="PF00004">
    <property type="entry name" value="AAA"/>
    <property type="match status" value="1"/>
</dbReference>
<dbReference type="GO" id="GO:0016887">
    <property type="term" value="F:ATP hydrolysis activity"/>
    <property type="evidence" value="ECO:0007669"/>
    <property type="project" value="InterPro"/>
</dbReference>
<dbReference type="InterPro" id="IPR003960">
    <property type="entry name" value="ATPase_AAA_CS"/>
</dbReference>
<dbReference type="SUPFAM" id="SSF47370">
    <property type="entry name" value="Bromodomain"/>
    <property type="match status" value="1"/>
</dbReference>
<gene>
    <name evidence="8" type="ORF">AGLY_005725</name>
</gene>
<feature type="compositionally biased region" description="Polar residues" evidence="6">
    <location>
        <begin position="1060"/>
        <end position="1088"/>
    </location>
</feature>
<dbReference type="InterPro" id="IPR041569">
    <property type="entry name" value="AAA_lid_3"/>
</dbReference>
<evidence type="ECO:0000256" key="6">
    <source>
        <dbReference type="SAM" id="MobiDB-lite"/>
    </source>
</evidence>
<dbReference type="GO" id="GO:0045815">
    <property type="term" value="P:transcription initiation-coupled chromatin remodeling"/>
    <property type="evidence" value="ECO:0007669"/>
    <property type="project" value="TreeGrafter"/>
</dbReference>
<dbReference type="Gene3D" id="1.10.8.60">
    <property type="match status" value="1"/>
</dbReference>
<dbReference type="EMBL" id="VYZN01000016">
    <property type="protein sequence ID" value="KAE9538626.1"/>
    <property type="molecule type" value="Genomic_DNA"/>
</dbReference>
<feature type="compositionally biased region" description="Low complexity" evidence="6">
    <location>
        <begin position="214"/>
        <end position="224"/>
    </location>
</feature>
<evidence type="ECO:0000256" key="3">
    <source>
        <dbReference type="ARBA" id="ARBA00022840"/>
    </source>
</evidence>
<keyword evidence="2" id="KW-0547">Nucleotide-binding</keyword>
<dbReference type="SMART" id="SM00382">
    <property type="entry name" value="AAA"/>
    <property type="match status" value="1"/>
</dbReference>
<dbReference type="SMART" id="SM00297">
    <property type="entry name" value="BROMO"/>
    <property type="match status" value="1"/>
</dbReference>
<feature type="region of interest" description="Disordered" evidence="6">
    <location>
        <begin position="1010"/>
        <end position="1109"/>
    </location>
</feature>
<dbReference type="Pfam" id="PF17862">
    <property type="entry name" value="AAA_lid_3"/>
    <property type="match status" value="1"/>
</dbReference>
<dbReference type="InterPro" id="IPR003959">
    <property type="entry name" value="ATPase_AAA_core"/>
</dbReference>
<dbReference type="PROSITE" id="PS50014">
    <property type="entry name" value="BROMODOMAIN_2"/>
    <property type="match status" value="1"/>
</dbReference>
<feature type="region of interest" description="Disordered" evidence="6">
    <location>
        <begin position="279"/>
        <end position="345"/>
    </location>
</feature>
<organism evidence="8 9">
    <name type="scientific">Aphis glycines</name>
    <name type="common">Soybean aphid</name>
    <dbReference type="NCBI Taxonomy" id="307491"/>
    <lineage>
        <taxon>Eukaryota</taxon>
        <taxon>Metazoa</taxon>
        <taxon>Ecdysozoa</taxon>
        <taxon>Arthropoda</taxon>
        <taxon>Hexapoda</taxon>
        <taxon>Insecta</taxon>
        <taxon>Pterygota</taxon>
        <taxon>Neoptera</taxon>
        <taxon>Paraneoptera</taxon>
        <taxon>Hemiptera</taxon>
        <taxon>Sternorrhyncha</taxon>
        <taxon>Aphidomorpha</taxon>
        <taxon>Aphidoidea</taxon>
        <taxon>Aphididae</taxon>
        <taxon>Aphidini</taxon>
        <taxon>Aphis</taxon>
        <taxon>Aphis</taxon>
    </lineage>
</organism>
<dbReference type="GO" id="GO:0005524">
    <property type="term" value="F:ATP binding"/>
    <property type="evidence" value="ECO:0007669"/>
    <property type="project" value="UniProtKB-KW"/>
</dbReference>
<feature type="compositionally biased region" description="Acidic residues" evidence="6">
    <location>
        <begin position="130"/>
        <end position="141"/>
    </location>
</feature>
<dbReference type="PROSITE" id="PS00633">
    <property type="entry name" value="BROMODOMAIN_1"/>
    <property type="match status" value="1"/>
</dbReference>
<dbReference type="Pfam" id="PF00439">
    <property type="entry name" value="Bromodomain"/>
    <property type="match status" value="1"/>
</dbReference>
<dbReference type="GO" id="GO:0006334">
    <property type="term" value="P:nucleosome assembly"/>
    <property type="evidence" value="ECO:0007669"/>
    <property type="project" value="TreeGrafter"/>
</dbReference>
<keyword evidence="3" id="KW-0067">ATP-binding</keyword>
<feature type="compositionally biased region" description="Basic and acidic residues" evidence="6">
    <location>
        <begin position="1010"/>
        <end position="1024"/>
    </location>
</feature>
<feature type="compositionally biased region" description="Basic residues" evidence="6">
    <location>
        <begin position="25"/>
        <end position="36"/>
    </location>
</feature>
<dbReference type="InterPro" id="IPR001487">
    <property type="entry name" value="Bromodomain"/>
</dbReference>
<evidence type="ECO:0000256" key="2">
    <source>
        <dbReference type="ARBA" id="ARBA00022741"/>
    </source>
</evidence>
<dbReference type="GO" id="GO:0003682">
    <property type="term" value="F:chromatin binding"/>
    <property type="evidence" value="ECO:0007669"/>
    <property type="project" value="TreeGrafter"/>
</dbReference>
<keyword evidence="9" id="KW-1185">Reference proteome</keyword>
<dbReference type="Gene3D" id="3.40.50.300">
    <property type="entry name" value="P-loop containing nucleotide triphosphate hydrolases"/>
    <property type="match status" value="1"/>
</dbReference>
<evidence type="ECO:0000256" key="1">
    <source>
        <dbReference type="ARBA" id="ARBA00006914"/>
    </source>
</evidence>
<dbReference type="GO" id="GO:0006337">
    <property type="term" value="P:nucleosome disassembly"/>
    <property type="evidence" value="ECO:0007669"/>
    <property type="project" value="TreeGrafter"/>
</dbReference>
<evidence type="ECO:0000256" key="5">
    <source>
        <dbReference type="PROSITE-ProRule" id="PRU00035"/>
    </source>
</evidence>
<reference evidence="8 9" key="1">
    <citation type="submission" date="2019-08" db="EMBL/GenBank/DDBJ databases">
        <title>The genome of the soybean aphid Biotype 1, its phylome, world population structure and adaptation to the North American continent.</title>
        <authorList>
            <person name="Giordano R."/>
            <person name="Donthu R.K."/>
            <person name="Hernandez A.G."/>
            <person name="Wright C.L."/>
            <person name="Zimin A.V."/>
        </authorList>
    </citation>
    <scope>NUCLEOTIDE SEQUENCE [LARGE SCALE GENOMIC DNA]</scope>
    <source>
        <tissue evidence="8">Whole aphids</tissue>
    </source>
</reference>
<dbReference type="PROSITE" id="PS00674">
    <property type="entry name" value="AAA"/>
    <property type="match status" value="1"/>
</dbReference>
<dbReference type="InterPro" id="IPR027417">
    <property type="entry name" value="P-loop_NTPase"/>
</dbReference>
<dbReference type="GO" id="GO:0005634">
    <property type="term" value="C:nucleus"/>
    <property type="evidence" value="ECO:0007669"/>
    <property type="project" value="TreeGrafter"/>
</dbReference>
<name>A0A6G0TTP7_APHGL</name>
<dbReference type="InterPro" id="IPR018359">
    <property type="entry name" value="Bromodomain_CS"/>
</dbReference>
<dbReference type="GO" id="GO:0042393">
    <property type="term" value="F:histone binding"/>
    <property type="evidence" value="ECO:0007669"/>
    <property type="project" value="TreeGrafter"/>
</dbReference>
<feature type="region of interest" description="Disordered" evidence="6">
    <location>
        <begin position="1"/>
        <end position="61"/>
    </location>
</feature>
<dbReference type="PANTHER" id="PTHR23069">
    <property type="entry name" value="AAA DOMAIN-CONTAINING"/>
    <property type="match status" value="1"/>
</dbReference>
<evidence type="ECO:0000256" key="4">
    <source>
        <dbReference type="ARBA" id="ARBA00023117"/>
    </source>
</evidence>
<dbReference type="AlphaFoldDB" id="A0A6G0TTP7"/>
<evidence type="ECO:0000313" key="8">
    <source>
        <dbReference type="EMBL" id="KAE9538626.1"/>
    </source>
</evidence>
<dbReference type="InterPro" id="IPR003593">
    <property type="entry name" value="AAA+_ATPase"/>
</dbReference>
<dbReference type="OrthoDB" id="5421at2759"/>
<dbReference type="FunFam" id="3.40.50.300:FF:000061">
    <property type="entry name" value="ATPase family, AAA domain-containing 2"/>
    <property type="match status" value="1"/>
</dbReference>
<proteinExistence type="inferred from homology"/>
<feature type="domain" description="Bromo" evidence="7">
    <location>
        <begin position="880"/>
        <end position="950"/>
    </location>
</feature>